<dbReference type="Proteomes" id="UP000319257">
    <property type="component" value="Unassembled WGS sequence"/>
</dbReference>
<dbReference type="InParanoid" id="A0A507AVG4"/>
<keyword evidence="2" id="KW-1185">Reference proteome</keyword>
<sequence length="195" mass="21412">MDSNTAVREFEHSSDQKLGATYMIDSFVTGKQELFGLGERFTIGRRRGEHNLYNPRPDRKDLLPIADVCYIALRQGAYATNQPIITTNPIIRDRVCGSALVRCEKPKGKGPGNSDISMTGSVSAMMHFADLQSLHADNALGFLCYADSVDALIDAGWTVVKEADFAIIKEDLDSVEVKEKADGDSGSPSKKQRRV</sequence>
<protein>
    <submittedName>
        <fullName evidence="1">Uncharacterized protein</fullName>
    </submittedName>
</protein>
<dbReference type="EMBL" id="SKBQ01000055">
    <property type="protein sequence ID" value="TPX10696.1"/>
    <property type="molecule type" value="Genomic_DNA"/>
</dbReference>
<accession>A0A507AVG4</accession>
<comment type="caution">
    <text evidence="1">The sequence shown here is derived from an EMBL/GenBank/DDBJ whole genome shotgun (WGS) entry which is preliminary data.</text>
</comment>
<gene>
    <name evidence="1" type="ORF">E0L32_008430</name>
</gene>
<dbReference type="GeneID" id="41975877"/>
<name>A0A507AVG4_9PEZI</name>
<proteinExistence type="predicted"/>
<dbReference type="OrthoDB" id="5305386at2759"/>
<reference evidence="1 2" key="1">
    <citation type="submission" date="2019-06" db="EMBL/GenBank/DDBJ databases">
        <title>Draft genome sequence of the filamentous fungus Phialemoniopsis curvata isolated from diesel fuel.</title>
        <authorList>
            <person name="Varaljay V.A."/>
            <person name="Lyon W.J."/>
            <person name="Crouch A.L."/>
            <person name="Drake C.E."/>
            <person name="Hollomon J.M."/>
            <person name="Nadeau L.J."/>
            <person name="Nunn H.S."/>
            <person name="Stevenson B.S."/>
            <person name="Bojanowski C.L."/>
            <person name="Crookes-Goodson W.J."/>
        </authorList>
    </citation>
    <scope>NUCLEOTIDE SEQUENCE [LARGE SCALE GENOMIC DNA]</scope>
    <source>
        <strain evidence="1 2">D216</strain>
    </source>
</reference>
<dbReference type="AlphaFoldDB" id="A0A507AVG4"/>
<evidence type="ECO:0000313" key="2">
    <source>
        <dbReference type="Proteomes" id="UP000319257"/>
    </source>
</evidence>
<dbReference type="RefSeq" id="XP_030992407.1">
    <property type="nucleotide sequence ID" value="XM_031143284.1"/>
</dbReference>
<evidence type="ECO:0000313" key="1">
    <source>
        <dbReference type="EMBL" id="TPX10696.1"/>
    </source>
</evidence>
<organism evidence="1 2">
    <name type="scientific">Thyridium curvatum</name>
    <dbReference type="NCBI Taxonomy" id="1093900"/>
    <lineage>
        <taxon>Eukaryota</taxon>
        <taxon>Fungi</taxon>
        <taxon>Dikarya</taxon>
        <taxon>Ascomycota</taxon>
        <taxon>Pezizomycotina</taxon>
        <taxon>Sordariomycetes</taxon>
        <taxon>Sordariomycetidae</taxon>
        <taxon>Thyridiales</taxon>
        <taxon>Thyridiaceae</taxon>
        <taxon>Thyridium</taxon>
    </lineage>
</organism>